<feature type="transmembrane region" description="Helical" evidence="1">
    <location>
        <begin position="104"/>
        <end position="125"/>
    </location>
</feature>
<keyword evidence="1" id="KW-0472">Membrane</keyword>
<dbReference type="GeneID" id="15042101"/>
<evidence type="ECO:0000256" key="1">
    <source>
        <dbReference type="SAM" id="Phobius"/>
    </source>
</evidence>
<evidence type="ECO:0000313" key="3">
    <source>
        <dbReference type="Proteomes" id="UP000011861"/>
    </source>
</evidence>
<protein>
    <submittedName>
        <fullName evidence="2">Uncharacterized protein</fullName>
    </submittedName>
</protein>
<dbReference type="Proteomes" id="UP000011861">
    <property type="component" value="Segment"/>
</dbReference>
<name>M4ZSB6_9CAUD</name>
<keyword evidence="1" id="KW-0812">Transmembrane</keyword>
<organism evidence="2 3">
    <name type="scientific">Bacillus phage PM1</name>
    <dbReference type="NCBI Taxonomy" id="547228"/>
    <lineage>
        <taxon>Viruses</taxon>
        <taxon>Duplodnaviria</taxon>
        <taxon>Heunggongvirae</taxon>
        <taxon>Uroviricota</taxon>
        <taxon>Caudoviricetes</taxon>
        <taxon>Pemunavirus</taxon>
        <taxon>Pemunavirus PM1</taxon>
    </lineage>
</organism>
<dbReference type="KEGG" id="vg:15042101"/>
<keyword evidence="3" id="KW-1185">Reference proteome</keyword>
<reference evidence="2 3" key="1">
    <citation type="journal article" date="2013" name="Virus Genes">
        <title>Complete nucleotide sequence of Bacillus subtilis (natto) bacteriophage PM1, a phage associated with disruption of food production.</title>
        <authorList>
            <person name="Umene K."/>
            <person name="Shiraishi A."/>
        </authorList>
    </citation>
    <scope>NUCLEOTIDE SEQUENCE [LARGE SCALE GENOMIC DNA]</scope>
    <source>
        <strain evidence="2">PM1</strain>
    </source>
</reference>
<dbReference type="RefSeq" id="YP_007678106.1">
    <property type="nucleotide sequence ID" value="NC_020883.1"/>
</dbReference>
<evidence type="ECO:0000313" key="2">
    <source>
        <dbReference type="EMBL" id="BAM99160.1"/>
    </source>
</evidence>
<sequence length="135" mass="15646">MAQGAEKGFVRWDDFHKEHRKMENKFDRKIEHINHEMSSMKEIVLPLAVNMENISKNTEEMKEAFKEFTKEQKESNKIIQQHTTDIITLKENTQVRVENTKGKWNVYSVIATSVFGGTGLLLAIGKPLAEFFFGK</sequence>
<keyword evidence="1" id="KW-1133">Transmembrane helix</keyword>
<accession>M4ZSB6</accession>
<proteinExistence type="predicted"/>
<dbReference type="EMBL" id="AB711120">
    <property type="protein sequence ID" value="BAM99160.1"/>
    <property type="molecule type" value="Genomic_DNA"/>
</dbReference>